<sequence>MAVVRVYEDDDYRPDYSLLVIVDPNGGWPEEDPVVPRYRDRGDMPAGSFAASGAGWITCQASGEADHEVRLELHDARPPDDRALFDDVLETPYRSSSGGLTLTTLTGGAGAPVFHLGEPEWFRVRIARRRDDTEEFPLDRWLLRFWPEPGLEPPIWLARHSRPSTHDLAQDVEAVLRWRPGPPLEITAKELAGRLLIDEATLSDVLVAAEKAELFHADENGETLRLTPGRRPGSDQSARSSPPASTPSSSSSPNEKRTPDAVPATAGPAVGRRPTPAELMAALQAVLAAEGHPAMASGLAQGSPPTAEQMLAALKAAEDAVGHEHPTDADLATGAEFGVLFTSSRPQPPEPPPEPPFGSPPRAGIIETDGTVVVWRDGTRAELANIGRVEQVQGWETALGVLVARWGQPARLVAPDGAVTEFDEPVTRLRVLGDGRRVALLDSHHHRRKSRYLLRILDLADGSLESMPWPEDQEINLLGVHRDTIYFKYHPRPGDPGMAMRWTPGSDPQPHGCPVMHVDPVSGATCAPTADGTRIDYPDGTTVPVLLDPWSRVWLAPGGERLCQRPDPGPPEFRLLPIDGPARVWKLPAAQYASGSPHWLDPIWEDADNVLIGHGRGHQPNEPSSGIRIHTTTGTMVRLPPTAPRTRLAALITPLLTR</sequence>
<dbReference type="Proteomes" id="UP000546162">
    <property type="component" value="Unassembled WGS sequence"/>
</dbReference>
<protein>
    <submittedName>
        <fullName evidence="2">Uncharacterized protein</fullName>
    </submittedName>
</protein>
<feature type="compositionally biased region" description="Pro residues" evidence="1">
    <location>
        <begin position="346"/>
        <end position="359"/>
    </location>
</feature>
<keyword evidence="3" id="KW-1185">Reference proteome</keyword>
<feature type="region of interest" description="Disordered" evidence="1">
    <location>
        <begin position="219"/>
        <end position="273"/>
    </location>
</feature>
<comment type="caution">
    <text evidence="2">The sequence shown here is derived from an EMBL/GenBank/DDBJ whole genome shotgun (WGS) entry which is preliminary data.</text>
</comment>
<reference evidence="2 3" key="1">
    <citation type="submission" date="2020-08" db="EMBL/GenBank/DDBJ databases">
        <title>Sequencing the genomes of 1000 actinobacteria strains.</title>
        <authorList>
            <person name="Klenk H.-P."/>
        </authorList>
    </citation>
    <scope>NUCLEOTIDE SEQUENCE [LARGE SCALE GENOMIC DNA]</scope>
    <source>
        <strain evidence="2 3">DSM 45809</strain>
    </source>
</reference>
<organism evidence="2 3">
    <name type="scientific">Actinoplanes octamycinicus</name>
    <dbReference type="NCBI Taxonomy" id="135948"/>
    <lineage>
        <taxon>Bacteria</taxon>
        <taxon>Bacillati</taxon>
        <taxon>Actinomycetota</taxon>
        <taxon>Actinomycetes</taxon>
        <taxon>Micromonosporales</taxon>
        <taxon>Micromonosporaceae</taxon>
        <taxon>Actinoplanes</taxon>
    </lineage>
</organism>
<dbReference type="RefSeq" id="WP_185043861.1">
    <property type="nucleotide sequence ID" value="NZ_BAABFG010000005.1"/>
</dbReference>
<name>A0A7W7MAZ8_9ACTN</name>
<dbReference type="EMBL" id="JACHNB010000001">
    <property type="protein sequence ID" value="MBB4743599.1"/>
    <property type="molecule type" value="Genomic_DNA"/>
</dbReference>
<feature type="region of interest" description="Disordered" evidence="1">
    <location>
        <begin position="341"/>
        <end position="363"/>
    </location>
</feature>
<evidence type="ECO:0000256" key="1">
    <source>
        <dbReference type="SAM" id="MobiDB-lite"/>
    </source>
</evidence>
<dbReference type="AlphaFoldDB" id="A0A7W7MAZ8"/>
<evidence type="ECO:0000313" key="3">
    <source>
        <dbReference type="Proteomes" id="UP000546162"/>
    </source>
</evidence>
<feature type="compositionally biased region" description="Low complexity" evidence="1">
    <location>
        <begin position="237"/>
        <end position="253"/>
    </location>
</feature>
<evidence type="ECO:0000313" key="2">
    <source>
        <dbReference type="EMBL" id="MBB4743599.1"/>
    </source>
</evidence>
<accession>A0A7W7MAZ8</accession>
<proteinExistence type="predicted"/>
<gene>
    <name evidence="2" type="ORF">BJY16_007058</name>
</gene>